<dbReference type="RefSeq" id="WP_264369279.1">
    <property type="nucleotide sequence ID" value="NZ_JAPCIO010000006.1"/>
</dbReference>
<evidence type="ECO:0000313" key="3">
    <source>
        <dbReference type="Proteomes" id="UP001165677"/>
    </source>
</evidence>
<feature type="transmembrane region" description="Helical" evidence="1">
    <location>
        <begin position="87"/>
        <end position="106"/>
    </location>
</feature>
<feature type="transmembrane region" description="Helical" evidence="1">
    <location>
        <begin position="57"/>
        <end position="80"/>
    </location>
</feature>
<protein>
    <submittedName>
        <fullName evidence="2">Uncharacterized protein</fullName>
    </submittedName>
</protein>
<accession>A0ABT3EIY8</accession>
<keyword evidence="3" id="KW-1185">Reference proteome</keyword>
<keyword evidence="1" id="KW-0472">Membrane</keyword>
<dbReference type="Proteomes" id="UP001165677">
    <property type="component" value="Unassembled WGS sequence"/>
</dbReference>
<keyword evidence="1" id="KW-1133">Transmembrane helix</keyword>
<feature type="transmembrane region" description="Helical" evidence="1">
    <location>
        <begin position="18"/>
        <end position="37"/>
    </location>
</feature>
<feature type="transmembrane region" description="Helical" evidence="1">
    <location>
        <begin position="126"/>
        <end position="145"/>
    </location>
</feature>
<name>A0ABT3EIY8_9FLAO</name>
<comment type="caution">
    <text evidence="2">The sequence shown here is derived from an EMBL/GenBank/DDBJ whole genome shotgun (WGS) entry which is preliminary data.</text>
</comment>
<gene>
    <name evidence="2" type="ORF">OJ995_09985</name>
</gene>
<organism evidence="2 3">
    <name type="scientific">Flavobacterium lacisediminis</name>
    <dbReference type="NCBI Taxonomy" id="2989705"/>
    <lineage>
        <taxon>Bacteria</taxon>
        <taxon>Pseudomonadati</taxon>
        <taxon>Bacteroidota</taxon>
        <taxon>Flavobacteriia</taxon>
        <taxon>Flavobacteriales</taxon>
        <taxon>Flavobacteriaceae</taxon>
        <taxon>Flavobacterium</taxon>
    </lineage>
</organism>
<evidence type="ECO:0000313" key="2">
    <source>
        <dbReference type="EMBL" id="MCW1148549.1"/>
    </source>
</evidence>
<evidence type="ECO:0000256" key="1">
    <source>
        <dbReference type="SAM" id="Phobius"/>
    </source>
</evidence>
<dbReference type="EMBL" id="JAPCIO010000006">
    <property type="protein sequence ID" value="MCW1148549.1"/>
    <property type="molecule type" value="Genomic_DNA"/>
</dbReference>
<sequence length="154" mass="17442">MKTTTENLTEKELKKLRLIIFVLSCILFIISLTQTAYITEPADSIASHAFIAFLTGWLNFMGPGISWFANPLLIISWILLLNNKIKFSLISSFISVLFCLSFLLFNKIALDEAVNYGEILGYGTGYWFWLTSCIIALIGSILINYKEKNINLDN</sequence>
<reference evidence="2" key="1">
    <citation type="submission" date="2022-10" db="EMBL/GenBank/DDBJ databases">
        <title>Flavobacterium sp. nov., a bacterium isolated from lake sediment.</title>
        <authorList>
            <person name="Qu J.-H."/>
        </authorList>
    </citation>
    <scope>NUCLEOTIDE SEQUENCE</scope>
    <source>
        <strain evidence="2">TH16-21</strain>
    </source>
</reference>
<proteinExistence type="predicted"/>
<keyword evidence="1" id="KW-0812">Transmembrane</keyword>